<dbReference type="InterPro" id="IPR053864">
    <property type="entry name" value="DUF6933"/>
</dbReference>
<evidence type="ECO:0000313" key="4">
    <source>
        <dbReference type="EMBL" id="CUV42110.1"/>
    </source>
</evidence>
<name>A0A0S4VT16_RALSL</name>
<reference evidence="3" key="1">
    <citation type="submission" date="2015-10" db="EMBL/GenBank/DDBJ databases">
        <authorList>
            <person name="Gilbert D.G."/>
        </authorList>
    </citation>
    <scope>NUCLEOTIDE SEQUENCE</scope>
    <source>
        <strain evidence="3">Phyl III-seqv23</strain>
    </source>
</reference>
<evidence type="ECO:0000313" key="3">
    <source>
        <dbReference type="EMBL" id="CUV37563.1"/>
    </source>
</evidence>
<organism evidence="3">
    <name type="scientific">Ralstonia solanacearum</name>
    <name type="common">Pseudomonas solanacearum</name>
    <dbReference type="NCBI Taxonomy" id="305"/>
    <lineage>
        <taxon>Bacteria</taxon>
        <taxon>Pseudomonadati</taxon>
        <taxon>Pseudomonadota</taxon>
        <taxon>Betaproteobacteria</taxon>
        <taxon>Burkholderiales</taxon>
        <taxon>Burkholderiaceae</taxon>
        <taxon>Ralstonia</taxon>
        <taxon>Ralstonia solanacearum species complex</taxon>
    </lineage>
</organism>
<dbReference type="AlphaFoldDB" id="A0A0S4VT16"/>
<accession>A0A0S4VT16</accession>
<sequence>MFRLHCTRKLLDRLNRKPIDETGFPSTSALGNWYATALFWRPQVALFVNERTLLPVLMPLAPVITLTTRFPAALAAALQSHGWSDAQIAAEMQHMRECEIDKTANRSVIGMLNEFTFLAQAWREQHGPLDLQALSMRLADVPCGPLHYGSPAQLVQTIARN</sequence>
<dbReference type="EMBL" id="LN899823">
    <property type="protein sequence ID" value="CUV26552.1"/>
    <property type="molecule type" value="Genomic_DNA"/>
</dbReference>
<dbReference type="EMBL" id="LN899825">
    <property type="protein sequence ID" value="CUV37563.1"/>
    <property type="molecule type" value="Genomic_DNA"/>
</dbReference>
<evidence type="ECO:0000313" key="2">
    <source>
        <dbReference type="EMBL" id="CUV26552.1"/>
    </source>
</evidence>
<feature type="domain" description="DUF6933" evidence="1">
    <location>
        <begin position="4"/>
        <end position="153"/>
    </location>
</feature>
<proteinExistence type="predicted"/>
<dbReference type="EMBL" id="LN899826">
    <property type="protein sequence ID" value="CUV42110.1"/>
    <property type="molecule type" value="Genomic_DNA"/>
</dbReference>
<evidence type="ECO:0000313" key="5">
    <source>
        <dbReference type="EMBL" id="CUV64151.1"/>
    </source>
</evidence>
<evidence type="ECO:0000259" key="1">
    <source>
        <dbReference type="Pfam" id="PF22016"/>
    </source>
</evidence>
<dbReference type="Pfam" id="PF22016">
    <property type="entry name" value="DUF6933"/>
    <property type="match status" value="1"/>
</dbReference>
<gene>
    <name evidence="5" type="ORF">RD1301_v1_5010003</name>
    <name evidence="2" type="ORF">RUN1744_v1_1740003</name>
    <name evidence="3" type="ORF">TD1301_v1_3900003</name>
    <name evidence="4" type="ORF">TF3108_v1_1070004</name>
</gene>
<protein>
    <recommendedName>
        <fullName evidence="1">DUF6933 domain-containing protein</fullName>
    </recommendedName>
</protein>
<dbReference type="EMBL" id="LN899822">
    <property type="protein sequence ID" value="CUV64151.1"/>
    <property type="molecule type" value="Genomic_DNA"/>
</dbReference>